<dbReference type="InterPro" id="IPR001789">
    <property type="entry name" value="Sig_transdc_resp-reg_receiver"/>
</dbReference>
<name>A0ABX4EHG4_SEGBR</name>
<dbReference type="Gene3D" id="1.10.10.60">
    <property type="entry name" value="Homeodomain-like"/>
    <property type="match status" value="2"/>
</dbReference>
<dbReference type="InterPro" id="IPR011123">
    <property type="entry name" value="Y_Y_Y"/>
</dbReference>
<evidence type="ECO:0000256" key="1">
    <source>
        <dbReference type="ARBA" id="ARBA00000085"/>
    </source>
</evidence>
<dbReference type="PANTHER" id="PTHR43547">
    <property type="entry name" value="TWO-COMPONENT HISTIDINE KINASE"/>
    <property type="match status" value="1"/>
</dbReference>
<dbReference type="InterPro" id="IPR018060">
    <property type="entry name" value="HTH_AraC"/>
</dbReference>
<keyword evidence="4" id="KW-0805">Transcription regulation</keyword>
<dbReference type="Pfam" id="PF02518">
    <property type="entry name" value="HATPase_c"/>
    <property type="match status" value="1"/>
</dbReference>
<dbReference type="SUPFAM" id="SSF46689">
    <property type="entry name" value="Homeodomain-like"/>
    <property type="match status" value="1"/>
</dbReference>
<dbReference type="InterPro" id="IPR003594">
    <property type="entry name" value="HATPase_dom"/>
</dbReference>
<evidence type="ECO:0000256" key="5">
    <source>
        <dbReference type="ARBA" id="ARBA00023125"/>
    </source>
</evidence>
<dbReference type="Gene3D" id="1.10.287.130">
    <property type="match status" value="1"/>
</dbReference>
<dbReference type="InterPro" id="IPR005467">
    <property type="entry name" value="His_kinase_dom"/>
</dbReference>
<dbReference type="PANTHER" id="PTHR43547:SF2">
    <property type="entry name" value="HYBRID SIGNAL TRANSDUCTION HISTIDINE KINASE C"/>
    <property type="match status" value="1"/>
</dbReference>
<keyword evidence="12" id="KW-0808">Transferase</keyword>
<keyword evidence="6" id="KW-0804">Transcription</keyword>
<organism evidence="12 13">
    <name type="scientific">Segatella bryantii</name>
    <name type="common">Prevotella bryantii</name>
    <dbReference type="NCBI Taxonomy" id="77095"/>
    <lineage>
        <taxon>Bacteria</taxon>
        <taxon>Pseudomonadati</taxon>
        <taxon>Bacteroidota</taxon>
        <taxon>Bacteroidia</taxon>
        <taxon>Bacteroidales</taxon>
        <taxon>Prevotellaceae</taxon>
        <taxon>Segatella</taxon>
    </lineage>
</organism>
<proteinExistence type="predicted"/>
<evidence type="ECO:0000256" key="8">
    <source>
        <dbReference type="SAM" id="Phobius"/>
    </source>
</evidence>
<dbReference type="Gene3D" id="3.30.565.10">
    <property type="entry name" value="Histidine kinase-like ATPase, C-terminal domain"/>
    <property type="match status" value="1"/>
</dbReference>
<dbReference type="Proteomes" id="UP000216189">
    <property type="component" value="Unassembled WGS sequence"/>
</dbReference>
<dbReference type="SUPFAM" id="SSF52172">
    <property type="entry name" value="CheY-like"/>
    <property type="match status" value="1"/>
</dbReference>
<accession>A0ABX4EHG4</accession>
<dbReference type="SMART" id="SM00342">
    <property type="entry name" value="HTH_ARAC"/>
    <property type="match status" value="1"/>
</dbReference>
<feature type="transmembrane region" description="Helical" evidence="8">
    <location>
        <begin position="761"/>
        <end position="780"/>
    </location>
</feature>
<evidence type="ECO:0000259" key="11">
    <source>
        <dbReference type="PROSITE" id="PS50110"/>
    </source>
</evidence>
<dbReference type="SMART" id="SM00388">
    <property type="entry name" value="HisKA"/>
    <property type="match status" value="1"/>
</dbReference>
<dbReference type="EC" id="2.7.13.3" evidence="2"/>
<dbReference type="PROSITE" id="PS01124">
    <property type="entry name" value="HTH_ARAC_FAMILY_2"/>
    <property type="match status" value="1"/>
</dbReference>
<gene>
    <name evidence="12" type="ORF">CIK91_06985</name>
</gene>
<keyword evidence="12" id="KW-0418">Kinase</keyword>
<dbReference type="InterPro" id="IPR009057">
    <property type="entry name" value="Homeodomain-like_sf"/>
</dbReference>
<evidence type="ECO:0000259" key="9">
    <source>
        <dbReference type="PROSITE" id="PS01124"/>
    </source>
</evidence>
<sequence length="1330" mass="151068">MDLCFLQAQTIQVKQLGQEYGLSSDFVMSMAKDKQGFIWVATEQGLNRFNGSQFISLYKRGTQSISGNDLNCLLDDPKEKKMWIGTQRNGLDVYDYESNTFRYYLHDAKNIHSIATNDITSLAPSLDSSIWITTYWNGIDYYDRQHDRFIHYNQKTVKGLHTNSNWCVLDVGNGLIYAGHVRGGFSIIDTHNRTAHTFRHQANDPYSLSGDDVHCIFRDKMGNIWIGSDGGLDLFDAVHARFVHYGKGVVGNHCIFDIKQLSDGRLWIATELNGVVILHLQAMLGAGMLYPQFQFIREGDSDHDLSGSSVRCILEDDYHNVWLGLYGGGVNFIAHRKPLFSQILYSPVNPKQHLSIKAVIGMAFDRQGRLVVGTDGDGVNVFDKNGYRVACNIDLPGRSVQVIHRDRQGNLWLGCFNDNLYVQSAHGGGLRRIFSETQDIRCMYELSDRMLVGTSNGLFVIKKASYEVIARAQLTESLIRSIDRDRQGNYWIGTFGGGVVICSPQFKQLKNLTLQEGLPSNTVNDVHLAKNGHMWLATSSGLVEVSHPEKPQFVVYSHNNGYADNNVRALAEDSRGNIWMSTVKSISCKLAGRKSLVSYDYRDHITMGNFNPSSVAISPKGLLFFGSTQGITYFDPTRVLRKEQAPQVYLTSMHLAGSNGVADSIVLLMNKKAVDLRYTDNTFTVIFNSLNYALQGEVEYAYRLKGLSDDWTTIADNRVTFRNLPYGNYTLEVKCRLHNQEWSRHLSSIDICVNPPFWLSWWAKMIYLVIFVLAVLYIVYSYRKKIRLEYLLSAEQHKHEQEQLLNEERMRFFTNITHELRTPLTLIIGPLLDMSKSIDIPIKEKHRLHIILNSAERLRKLITQILEFRKTETDTRELSVTTGNIVKAVENITRKYIELNQNHEVQIRFEAPESDIEAYFDRDMLAIIVDNLMSNALKYTERGSVISRVARRREGNQHLIDIIVADTGYGIAESALPHIFERFYQENGKHQASGTGIGLSLVKKLVTLHQGTIRVESSVEKGSTFTVTLDENNIYPSAIHGVEPAVMLEDKTNRDSSADTDKKRDKAIETDETILVIEDNAGIRQYIADSLSDRFTVYQAADGREGLAKALDLIPTIVISDIMMPAMDGNELCKALKTDMRTSHIPVILLTAKDSNQAKEEGYEAGADSYITKPFSRSLLETRIDNLIAQRKRIITSFSSQSVDKTSSMDEKHKIFMESMNKNDQQFFERFHALIDENMKGTLDMDYLTGKLNMSISSMYRKIKALTGIGTNEYIRHYKMHYAEKLLLENKYTISEIAYEVGFSSLPYFRKCFKDEFGVNPSDYLKKIKS</sequence>
<dbReference type="Gene3D" id="3.40.50.2300">
    <property type="match status" value="1"/>
</dbReference>
<dbReference type="SMART" id="SM00387">
    <property type="entry name" value="HATPase_c"/>
    <property type="match status" value="1"/>
</dbReference>
<dbReference type="SMART" id="SM00448">
    <property type="entry name" value="REC"/>
    <property type="match status" value="1"/>
</dbReference>
<keyword evidence="13" id="KW-1185">Reference proteome</keyword>
<dbReference type="Pfam" id="PF00512">
    <property type="entry name" value="HisKA"/>
    <property type="match status" value="1"/>
</dbReference>
<keyword evidence="5" id="KW-0238">DNA-binding</keyword>
<keyword evidence="8" id="KW-1133">Transmembrane helix</keyword>
<feature type="domain" description="Histidine kinase" evidence="10">
    <location>
        <begin position="815"/>
        <end position="1033"/>
    </location>
</feature>
<keyword evidence="8" id="KW-0472">Membrane</keyword>
<feature type="domain" description="HTH araC/xylS-type" evidence="9">
    <location>
        <begin position="1229"/>
        <end position="1327"/>
    </location>
</feature>
<dbReference type="CDD" id="cd00082">
    <property type="entry name" value="HisKA"/>
    <property type="match status" value="1"/>
</dbReference>
<evidence type="ECO:0000313" key="12">
    <source>
        <dbReference type="EMBL" id="OYP55383.1"/>
    </source>
</evidence>
<dbReference type="PROSITE" id="PS50109">
    <property type="entry name" value="HIS_KIN"/>
    <property type="match status" value="1"/>
</dbReference>
<dbReference type="Pfam" id="PF07494">
    <property type="entry name" value="Reg_prop"/>
    <property type="match status" value="4"/>
</dbReference>
<dbReference type="SUPFAM" id="SSF101898">
    <property type="entry name" value="NHL repeat"/>
    <property type="match status" value="2"/>
</dbReference>
<keyword evidence="8" id="KW-0812">Transmembrane</keyword>
<dbReference type="GO" id="GO:0016301">
    <property type="term" value="F:kinase activity"/>
    <property type="evidence" value="ECO:0007669"/>
    <property type="project" value="UniProtKB-KW"/>
</dbReference>
<dbReference type="PROSITE" id="PS50110">
    <property type="entry name" value="RESPONSE_REGULATORY"/>
    <property type="match status" value="1"/>
</dbReference>
<dbReference type="Pfam" id="PF00072">
    <property type="entry name" value="Response_reg"/>
    <property type="match status" value="1"/>
</dbReference>
<dbReference type="InterPro" id="IPR003661">
    <property type="entry name" value="HisK_dim/P_dom"/>
</dbReference>
<comment type="caution">
    <text evidence="12">The sequence shown here is derived from an EMBL/GenBank/DDBJ whole genome shotgun (WGS) entry which is preliminary data.</text>
</comment>
<evidence type="ECO:0000256" key="6">
    <source>
        <dbReference type="ARBA" id="ARBA00023163"/>
    </source>
</evidence>
<dbReference type="Pfam" id="PF12833">
    <property type="entry name" value="HTH_18"/>
    <property type="match status" value="1"/>
</dbReference>
<evidence type="ECO:0000313" key="13">
    <source>
        <dbReference type="Proteomes" id="UP000216189"/>
    </source>
</evidence>
<dbReference type="Gene3D" id="2.60.40.10">
    <property type="entry name" value="Immunoglobulins"/>
    <property type="match status" value="1"/>
</dbReference>
<dbReference type="SUPFAM" id="SSF47384">
    <property type="entry name" value="Homodimeric domain of signal transducing histidine kinase"/>
    <property type="match status" value="1"/>
</dbReference>
<dbReference type="Pfam" id="PF07495">
    <property type="entry name" value="Y_Y_Y"/>
    <property type="match status" value="1"/>
</dbReference>
<evidence type="ECO:0000259" key="10">
    <source>
        <dbReference type="PROSITE" id="PS50109"/>
    </source>
</evidence>
<dbReference type="PRINTS" id="PR00344">
    <property type="entry name" value="BCTRLSENSOR"/>
</dbReference>
<dbReference type="Gene3D" id="2.130.10.10">
    <property type="entry name" value="YVTN repeat-like/Quinoprotein amine dehydrogenase"/>
    <property type="match status" value="2"/>
</dbReference>
<feature type="modified residue" description="4-aspartylphosphate" evidence="7">
    <location>
        <position position="1121"/>
    </location>
</feature>
<feature type="domain" description="Response regulatory" evidence="11">
    <location>
        <begin position="1073"/>
        <end position="1188"/>
    </location>
</feature>
<evidence type="ECO:0000256" key="2">
    <source>
        <dbReference type="ARBA" id="ARBA00012438"/>
    </source>
</evidence>
<dbReference type="InterPro" id="IPR036097">
    <property type="entry name" value="HisK_dim/P_sf"/>
</dbReference>
<dbReference type="InterPro" id="IPR011006">
    <property type="entry name" value="CheY-like_superfamily"/>
</dbReference>
<dbReference type="InterPro" id="IPR011110">
    <property type="entry name" value="Reg_prop"/>
</dbReference>
<dbReference type="EMBL" id="NPJF01000030">
    <property type="protein sequence ID" value="OYP55383.1"/>
    <property type="molecule type" value="Genomic_DNA"/>
</dbReference>
<evidence type="ECO:0000256" key="4">
    <source>
        <dbReference type="ARBA" id="ARBA00023015"/>
    </source>
</evidence>
<evidence type="ECO:0000256" key="3">
    <source>
        <dbReference type="ARBA" id="ARBA00022553"/>
    </source>
</evidence>
<dbReference type="PROSITE" id="PS00041">
    <property type="entry name" value="HTH_ARAC_FAMILY_1"/>
    <property type="match status" value="1"/>
</dbReference>
<reference evidence="12 13" key="1">
    <citation type="submission" date="2017-08" db="EMBL/GenBank/DDBJ databases">
        <title>Comparative genomics of non-oral Prevotella species.</title>
        <authorList>
            <person name="Accetto T."/>
            <person name="Nograsek B."/>
            <person name="Avgustin G."/>
        </authorList>
    </citation>
    <scope>NUCLEOTIDE SEQUENCE [LARGE SCALE GENOMIC DNA]</scope>
    <source>
        <strain evidence="12 13">TC1-1</strain>
    </source>
</reference>
<dbReference type="SUPFAM" id="SSF55874">
    <property type="entry name" value="ATPase domain of HSP90 chaperone/DNA topoisomerase II/histidine kinase"/>
    <property type="match status" value="1"/>
</dbReference>
<dbReference type="InterPro" id="IPR015943">
    <property type="entry name" value="WD40/YVTN_repeat-like_dom_sf"/>
</dbReference>
<protein>
    <recommendedName>
        <fullName evidence="2">histidine kinase</fullName>
        <ecNumber evidence="2">2.7.13.3</ecNumber>
    </recommendedName>
</protein>
<dbReference type="InterPro" id="IPR004358">
    <property type="entry name" value="Sig_transdc_His_kin-like_C"/>
</dbReference>
<dbReference type="InterPro" id="IPR036890">
    <property type="entry name" value="HATPase_C_sf"/>
</dbReference>
<comment type="catalytic activity">
    <reaction evidence="1">
        <text>ATP + protein L-histidine = ADP + protein N-phospho-L-histidine.</text>
        <dbReference type="EC" id="2.7.13.3"/>
    </reaction>
</comment>
<keyword evidence="3 7" id="KW-0597">Phosphoprotein</keyword>
<dbReference type="InterPro" id="IPR013783">
    <property type="entry name" value="Ig-like_fold"/>
</dbReference>
<dbReference type="InterPro" id="IPR018062">
    <property type="entry name" value="HTH_AraC-typ_CS"/>
</dbReference>
<evidence type="ECO:0000256" key="7">
    <source>
        <dbReference type="PROSITE-ProRule" id="PRU00169"/>
    </source>
</evidence>